<accession>A0AAV1TQS7</accession>
<dbReference type="AlphaFoldDB" id="A0AAV1TQS7"/>
<dbReference type="EMBL" id="CAKLBY020000078">
    <property type="protein sequence ID" value="CAK7924745.1"/>
    <property type="molecule type" value="Genomic_DNA"/>
</dbReference>
<evidence type="ECO:0000313" key="1">
    <source>
        <dbReference type="EMBL" id="CAK7924745.1"/>
    </source>
</evidence>
<name>A0AAV1TQS7_9STRA</name>
<sequence>MKHVDVKLKFLRDYAKKQTAKPIFESTKTMVADLLTKVLPDAGIQELRLLIGLK</sequence>
<reference evidence="1" key="1">
    <citation type="submission" date="2024-01" db="EMBL/GenBank/DDBJ databases">
        <authorList>
            <person name="Webb A."/>
        </authorList>
    </citation>
    <scope>NUCLEOTIDE SEQUENCE</scope>
    <source>
        <strain evidence="1">Pm1</strain>
    </source>
</reference>
<gene>
    <name evidence="1" type="ORF">PM001_LOCUS9895</name>
</gene>
<proteinExistence type="predicted"/>
<evidence type="ECO:0000313" key="2">
    <source>
        <dbReference type="Proteomes" id="UP001162060"/>
    </source>
</evidence>
<dbReference type="Proteomes" id="UP001162060">
    <property type="component" value="Unassembled WGS sequence"/>
</dbReference>
<protein>
    <submittedName>
        <fullName evidence="1">Uncharacterized protein</fullName>
    </submittedName>
</protein>
<organism evidence="1 2">
    <name type="scientific">Peronospora matthiolae</name>
    <dbReference type="NCBI Taxonomy" id="2874970"/>
    <lineage>
        <taxon>Eukaryota</taxon>
        <taxon>Sar</taxon>
        <taxon>Stramenopiles</taxon>
        <taxon>Oomycota</taxon>
        <taxon>Peronosporomycetes</taxon>
        <taxon>Peronosporales</taxon>
        <taxon>Peronosporaceae</taxon>
        <taxon>Peronospora</taxon>
    </lineage>
</organism>
<comment type="caution">
    <text evidence="1">The sequence shown here is derived from an EMBL/GenBank/DDBJ whole genome shotgun (WGS) entry which is preliminary data.</text>
</comment>